<name>A0A250FT70_9FLAO</name>
<organism evidence="2 4">
    <name type="scientific">Capnocytophaga gingivalis</name>
    <dbReference type="NCBI Taxonomy" id="1017"/>
    <lineage>
        <taxon>Bacteria</taxon>
        <taxon>Pseudomonadati</taxon>
        <taxon>Bacteroidota</taxon>
        <taxon>Flavobacteriia</taxon>
        <taxon>Flavobacteriales</taxon>
        <taxon>Flavobacteriaceae</taxon>
        <taxon>Capnocytophaga</taxon>
    </lineage>
</organism>
<accession>A0A250FT70</accession>
<feature type="transmembrane region" description="Helical" evidence="1">
    <location>
        <begin position="33"/>
        <end position="63"/>
    </location>
</feature>
<protein>
    <submittedName>
        <fullName evidence="2">Uncharacterized protein</fullName>
    </submittedName>
</protein>
<evidence type="ECO:0000256" key="1">
    <source>
        <dbReference type="SAM" id="Phobius"/>
    </source>
</evidence>
<keyword evidence="1" id="KW-1133">Transmembrane helix</keyword>
<keyword evidence="5" id="KW-1185">Reference proteome</keyword>
<keyword evidence="1" id="KW-0812">Transmembrane</keyword>
<dbReference type="EMBL" id="JAYKBV010000030">
    <property type="protein sequence ID" value="MEB3041756.1"/>
    <property type="molecule type" value="Genomic_DNA"/>
</dbReference>
<dbReference type="KEGG" id="cgh:CGC50_08895"/>
<dbReference type="AlphaFoldDB" id="A0A250FT70"/>
<evidence type="ECO:0000313" key="3">
    <source>
        <dbReference type="EMBL" id="MEB3041756.1"/>
    </source>
</evidence>
<dbReference type="GeneID" id="84808669"/>
<evidence type="ECO:0000313" key="4">
    <source>
        <dbReference type="Proteomes" id="UP000217250"/>
    </source>
</evidence>
<evidence type="ECO:0000313" key="2">
    <source>
        <dbReference type="EMBL" id="ATA87268.1"/>
    </source>
</evidence>
<dbReference type="Proteomes" id="UP000217250">
    <property type="component" value="Chromosome"/>
</dbReference>
<dbReference type="RefSeq" id="WP_095910546.1">
    <property type="nucleotide sequence ID" value="NZ_CAJPPZ010000086.1"/>
</dbReference>
<sequence>MNLKKKIEKLWIVNKTIELLDKVFAYNEYLGCFLMITFFCIIYVLIFPIMLVTLPILGLVNLFKNK</sequence>
<dbReference type="OrthoDB" id="1151025at2"/>
<reference evidence="3 5" key="3">
    <citation type="submission" date="2023-12" db="EMBL/GenBank/DDBJ databases">
        <title>Genomic sequences of Capnocytophaga and Parvimonas strains.</title>
        <authorList>
            <person name="Watt R.M."/>
            <person name="Wang M."/>
            <person name="Yang T."/>
            <person name="Tong W.M."/>
        </authorList>
    </citation>
    <scope>NUCLEOTIDE SEQUENCE [LARGE SCALE GENOMIC DNA]</scope>
    <source>
        <strain evidence="3 5">CCUG 13156</strain>
    </source>
</reference>
<keyword evidence="1" id="KW-0472">Membrane</keyword>
<dbReference type="EMBL" id="CP022386">
    <property type="protein sequence ID" value="ATA87268.1"/>
    <property type="molecule type" value="Genomic_DNA"/>
</dbReference>
<reference evidence="4" key="2">
    <citation type="submission" date="2017-06" db="EMBL/GenBank/DDBJ databases">
        <title>Capnocytophaga spp. assemblies.</title>
        <authorList>
            <person name="Gulvik C.A."/>
        </authorList>
    </citation>
    <scope>NUCLEOTIDE SEQUENCE [LARGE SCALE GENOMIC DNA]</scope>
    <source>
        <strain evidence="4">H1496</strain>
    </source>
</reference>
<reference evidence="2" key="1">
    <citation type="journal article" date="2017" name="Genome Announc.">
        <title>Twelve Complete Reference Genomes of Clinical Isolates in the Capnocytophaga Genus.</title>
        <authorList>
            <person name="Villarma A."/>
            <person name="Gulvik C.A."/>
            <person name="Rowe L.A."/>
            <person name="Sheth M."/>
            <person name="Juieng P."/>
            <person name="Nicholson A.C."/>
            <person name="Loparev V.N."/>
            <person name="McQuiston J.R."/>
        </authorList>
    </citation>
    <scope>NUCLEOTIDE SEQUENCE</scope>
    <source>
        <strain evidence="2">H1496</strain>
    </source>
</reference>
<gene>
    <name evidence="2" type="ORF">CGC50_08895</name>
    <name evidence="3" type="ORF">VJJ49_13815</name>
</gene>
<evidence type="ECO:0000313" key="5">
    <source>
        <dbReference type="Proteomes" id="UP001324270"/>
    </source>
</evidence>
<proteinExistence type="predicted"/>
<dbReference type="Proteomes" id="UP001324270">
    <property type="component" value="Unassembled WGS sequence"/>
</dbReference>